<keyword evidence="3" id="KW-0520">NAD</keyword>
<evidence type="ECO:0000256" key="3">
    <source>
        <dbReference type="ARBA" id="ARBA00023027"/>
    </source>
</evidence>
<feature type="domain" description="D-isomer specific 2-hydroxyacid dehydrogenase NAD-binding" evidence="6">
    <location>
        <begin position="113"/>
        <end position="290"/>
    </location>
</feature>
<reference evidence="7 8" key="1">
    <citation type="submission" date="2019-12" db="EMBL/GenBank/DDBJ databases">
        <title>Strain KN286 was isolated from seawater, which was collected from Caroline Seamount in the tropical western Pacific.</title>
        <authorList>
            <person name="Wang Q."/>
        </authorList>
    </citation>
    <scope>NUCLEOTIDE SEQUENCE [LARGE SCALE GENOMIC DNA]</scope>
    <source>
        <strain evidence="7 8">KN286</strain>
    </source>
</reference>
<dbReference type="PROSITE" id="PS00671">
    <property type="entry name" value="D_2_HYDROXYACID_DH_3"/>
    <property type="match status" value="1"/>
</dbReference>
<dbReference type="Pfam" id="PF00389">
    <property type="entry name" value="2-Hacid_dh"/>
    <property type="match status" value="1"/>
</dbReference>
<dbReference type="AlphaFoldDB" id="A0A6B0TIG4"/>
<dbReference type="PANTHER" id="PTHR10996">
    <property type="entry name" value="2-HYDROXYACID DEHYDROGENASE-RELATED"/>
    <property type="match status" value="1"/>
</dbReference>
<dbReference type="Gene3D" id="3.40.50.720">
    <property type="entry name" value="NAD(P)-binding Rossmann-like Domain"/>
    <property type="match status" value="2"/>
</dbReference>
<comment type="similarity">
    <text evidence="1 4">Belongs to the D-isomer specific 2-hydroxyacid dehydrogenase family.</text>
</comment>
<evidence type="ECO:0000256" key="4">
    <source>
        <dbReference type="RuleBase" id="RU003719"/>
    </source>
</evidence>
<dbReference type="InterPro" id="IPR006140">
    <property type="entry name" value="D-isomer_DH_NAD-bd"/>
</dbReference>
<dbReference type="RefSeq" id="WP_160851365.1">
    <property type="nucleotide sequence ID" value="NZ_WUWG01000001.1"/>
</dbReference>
<dbReference type="GO" id="GO:0051287">
    <property type="term" value="F:NAD binding"/>
    <property type="evidence" value="ECO:0007669"/>
    <property type="project" value="InterPro"/>
</dbReference>
<dbReference type="InterPro" id="IPR050223">
    <property type="entry name" value="D-isomer_2-hydroxyacid_DH"/>
</dbReference>
<dbReference type="Proteomes" id="UP000436016">
    <property type="component" value="Unassembled WGS sequence"/>
</dbReference>
<dbReference type="GO" id="GO:0016618">
    <property type="term" value="F:hydroxypyruvate reductase [NAD(P)H] activity"/>
    <property type="evidence" value="ECO:0007669"/>
    <property type="project" value="TreeGrafter"/>
</dbReference>
<evidence type="ECO:0000313" key="8">
    <source>
        <dbReference type="Proteomes" id="UP000436016"/>
    </source>
</evidence>
<comment type="caution">
    <text evidence="7">The sequence shown here is derived from an EMBL/GenBank/DDBJ whole genome shotgun (WGS) entry which is preliminary data.</text>
</comment>
<evidence type="ECO:0000313" key="7">
    <source>
        <dbReference type="EMBL" id="MXU64210.1"/>
    </source>
</evidence>
<name>A0A6B0TIG4_9RHOB</name>
<evidence type="ECO:0000256" key="1">
    <source>
        <dbReference type="ARBA" id="ARBA00005854"/>
    </source>
</evidence>
<evidence type="ECO:0000259" key="6">
    <source>
        <dbReference type="Pfam" id="PF02826"/>
    </source>
</evidence>
<sequence length="322" mass="34410">MTKPRLIVTRKLPDAVEDRLKAHFAVALNPSDQPFSQERLVAAMQQGDAILPTVSDRIDAQVIEAAGRRRCRIISNFGVGVSNIDLRAAEFAGLPVTNTPGVLTDATADIAILLMLSVTRRAWEMESMLRAGKWTGFAPAMNLGSGLQGKVLGIIGMGRIGQAVAERAYFGFGMKIVYVNRSARDLPQLPTATALGTVDELMELSDVVSLHAPGGGENSHLIGEAQLKLMKPGAFLINTARGDLIDERALTNALVERRIAGAGLDVFAEEPRVPAVLRRLNNVALLPHLGSATLETRTAMGMKAADNLIAFFDGKSPPDLVG</sequence>
<dbReference type="InterPro" id="IPR006139">
    <property type="entry name" value="D-isomer_2_OHA_DH_cat_dom"/>
</dbReference>
<feature type="domain" description="D-isomer specific 2-hydroxyacid dehydrogenase catalytic" evidence="5">
    <location>
        <begin position="8"/>
        <end position="321"/>
    </location>
</feature>
<dbReference type="GO" id="GO:0005829">
    <property type="term" value="C:cytosol"/>
    <property type="evidence" value="ECO:0007669"/>
    <property type="project" value="TreeGrafter"/>
</dbReference>
<accession>A0A6B0TIG4</accession>
<evidence type="ECO:0000256" key="2">
    <source>
        <dbReference type="ARBA" id="ARBA00023002"/>
    </source>
</evidence>
<dbReference type="SUPFAM" id="SSF51735">
    <property type="entry name" value="NAD(P)-binding Rossmann-fold domains"/>
    <property type="match status" value="1"/>
</dbReference>
<dbReference type="PANTHER" id="PTHR10996:SF283">
    <property type="entry name" value="GLYOXYLATE_HYDROXYPYRUVATE REDUCTASE B"/>
    <property type="match status" value="1"/>
</dbReference>
<organism evidence="7 8">
    <name type="scientific">Oceanomicrobium pacificus</name>
    <dbReference type="NCBI Taxonomy" id="2692916"/>
    <lineage>
        <taxon>Bacteria</taxon>
        <taxon>Pseudomonadati</taxon>
        <taxon>Pseudomonadota</taxon>
        <taxon>Alphaproteobacteria</taxon>
        <taxon>Rhodobacterales</taxon>
        <taxon>Paracoccaceae</taxon>
        <taxon>Oceanomicrobium</taxon>
    </lineage>
</organism>
<keyword evidence="2 4" id="KW-0560">Oxidoreductase</keyword>
<dbReference type="SUPFAM" id="SSF52283">
    <property type="entry name" value="Formate/glycerate dehydrogenase catalytic domain-like"/>
    <property type="match status" value="1"/>
</dbReference>
<gene>
    <name evidence="7" type="ORF">GSH16_02035</name>
</gene>
<protein>
    <submittedName>
        <fullName evidence="7">D-glycerate dehydrogenase</fullName>
    </submittedName>
</protein>
<keyword evidence="8" id="KW-1185">Reference proteome</keyword>
<dbReference type="InterPro" id="IPR036291">
    <property type="entry name" value="NAD(P)-bd_dom_sf"/>
</dbReference>
<dbReference type="FunFam" id="3.40.50.720:FF:000203">
    <property type="entry name" value="D-3-phosphoglycerate dehydrogenase (SerA)"/>
    <property type="match status" value="1"/>
</dbReference>
<dbReference type="Pfam" id="PF02826">
    <property type="entry name" value="2-Hacid_dh_C"/>
    <property type="match status" value="1"/>
</dbReference>
<evidence type="ECO:0000259" key="5">
    <source>
        <dbReference type="Pfam" id="PF00389"/>
    </source>
</evidence>
<dbReference type="InterPro" id="IPR029753">
    <property type="entry name" value="D-isomer_DH_CS"/>
</dbReference>
<dbReference type="EMBL" id="WUWG01000001">
    <property type="protein sequence ID" value="MXU64210.1"/>
    <property type="molecule type" value="Genomic_DNA"/>
</dbReference>
<proteinExistence type="inferred from homology"/>
<dbReference type="GO" id="GO:0030267">
    <property type="term" value="F:glyoxylate reductase (NADPH) activity"/>
    <property type="evidence" value="ECO:0007669"/>
    <property type="project" value="TreeGrafter"/>
</dbReference>
<dbReference type="CDD" id="cd05301">
    <property type="entry name" value="GDH"/>
    <property type="match status" value="1"/>
</dbReference>